<name>A0AAN8VUE9_9MAGN</name>
<evidence type="ECO:0000256" key="1">
    <source>
        <dbReference type="SAM" id="MobiDB-lite"/>
    </source>
</evidence>
<comment type="caution">
    <text evidence="2">The sequence shown here is derived from an EMBL/GenBank/DDBJ whole genome shotgun (WGS) entry which is preliminary data.</text>
</comment>
<evidence type="ECO:0000313" key="2">
    <source>
        <dbReference type="EMBL" id="KAK6934258.1"/>
    </source>
</evidence>
<sequence length="84" mass="9801">MNKENGSTNERKNRRRHRSSKRDGDDRKGPRLKHGGSPKIHTGSKEWKILGNDLKWHQIYIEASRMLSLLTVRPPCSCELSFWS</sequence>
<dbReference type="Proteomes" id="UP001370490">
    <property type="component" value="Unassembled WGS sequence"/>
</dbReference>
<evidence type="ECO:0000313" key="3">
    <source>
        <dbReference type="Proteomes" id="UP001370490"/>
    </source>
</evidence>
<keyword evidence="3" id="KW-1185">Reference proteome</keyword>
<protein>
    <submittedName>
        <fullName evidence="2">Uncharacterized protein</fullName>
    </submittedName>
</protein>
<dbReference type="EMBL" id="JBAMMX010000008">
    <property type="protein sequence ID" value="KAK6934258.1"/>
    <property type="molecule type" value="Genomic_DNA"/>
</dbReference>
<dbReference type="AlphaFoldDB" id="A0AAN8VUE9"/>
<gene>
    <name evidence="2" type="ORF">RJ641_034413</name>
</gene>
<reference evidence="2 3" key="1">
    <citation type="submission" date="2023-12" db="EMBL/GenBank/DDBJ databases">
        <title>A high-quality genome assembly for Dillenia turbinata (Dilleniales).</title>
        <authorList>
            <person name="Chanderbali A."/>
        </authorList>
    </citation>
    <scope>NUCLEOTIDE SEQUENCE [LARGE SCALE GENOMIC DNA]</scope>
    <source>
        <strain evidence="2">LSX21</strain>
        <tissue evidence="2">Leaf</tissue>
    </source>
</reference>
<feature type="region of interest" description="Disordered" evidence="1">
    <location>
        <begin position="1"/>
        <end position="44"/>
    </location>
</feature>
<accession>A0AAN8VUE9</accession>
<organism evidence="2 3">
    <name type="scientific">Dillenia turbinata</name>
    <dbReference type="NCBI Taxonomy" id="194707"/>
    <lineage>
        <taxon>Eukaryota</taxon>
        <taxon>Viridiplantae</taxon>
        <taxon>Streptophyta</taxon>
        <taxon>Embryophyta</taxon>
        <taxon>Tracheophyta</taxon>
        <taxon>Spermatophyta</taxon>
        <taxon>Magnoliopsida</taxon>
        <taxon>eudicotyledons</taxon>
        <taxon>Gunneridae</taxon>
        <taxon>Pentapetalae</taxon>
        <taxon>Dilleniales</taxon>
        <taxon>Dilleniaceae</taxon>
        <taxon>Dillenia</taxon>
    </lineage>
</organism>
<proteinExistence type="predicted"/>